<dbReference type="PANTHER" id="PTHR24252:SF7">
    <property type="entry name" value="HYALIN"/>
    <property type="match status" value="1"/>
</dbReference>
<comment type="similarity">
    <text evidence="4">Belongs to the peptidase S1 family. CLIP subfamily.</text>
</comment>
<sequence length="397" mass="42648">MTKRLGPLLLTLSFQISTAIVWNSNYNGPPIQQPGNRFTNCGSSVLLNPLLQSAVFLAPPTYPNPYEAFTFCSWMIYSTTANSLTLSCQVFDLPASEQCSTGAYLSVDDGLQNTRRYCGGSAAPQQVTSSTSFLSVFFWSGPGGGGTSTGFYCTVSLLSSSFTTLPPGFTTPPNTSCRCGRRGSGARVVGGEDASLHEFPWQALVLLPNDSSFCGGTLINERFVLTAAHCLLPPELPTGSLPEVVLGEHDRSTSAETTVTRTVKVRRLWPHENYDEGKSRDNDIALIELAEDVDFDRVEIAPACPPDAGNSYENADAVVTGWGLDENGQLPNILQKADSDSGGPLVTYIGTSWQLIGLSSFGPVPCGDPDRFGVYTRVGNYIPWIINKIGNARTCLP</sequence>
<dbReference type="SMART" id="SM00020">
    <property type="entry name" value="Tryp_SPc"/>
    <property type="match status" value="1"/>
</dbReference>
<proteinExistence type="inferred from homology"/>
<feature type="domain" description="CUB" evidence="7">
    <location>
        <begin position="41"/>
        <end position="158"/>
    </location>
</feature>
<evidence type="ECO:0000256" key="6">
    <source>
        <dbReference type="SAM" id="SignalP"/>
    </source>
</evidence>
<dbReference type="InterPro" id="IPR000859">
    <property type="entry name" value="CUB_dom"/>
</dbReference>
<dbReference type="PROSITE" id="PS01180">
    <property type="entry name" value="CUB"/>
    <property type="match status" value="1"/>
</dbReference>
<dbReference type="Pfam" id="PF00431">
    <property type="entry name" value="CUB"/>
    <property type="match status" value="1"/>
</dbReference>
<gene>
    <name evidence="9" type="ORF">C7M84_016244</name>
</gene>
<organism evidence="9 10">
    <name type="scientific">Penaeus vannamei</name>
    <name type="common">Whiteleg shrimp</name>
    <name type="synonym">Litopenaeus vannamei</name>
    <dbReference type="NCBI Taxonomy" id="6689"/>
    <lineage>
        <taxon>Eukaryota</taxon>
        <taxon>Metazoa</taxon>
        <taxon>Ecdysozoa</taxon>
        <taxon>Arthropoda</taxon>
        <taxon>Crustacea</taxon>
        <taxon>Multicrustacea</taxon>
        <taxon>Malacostraca</taxon>
        <taxon>Eumalacostraca</taxon>
        <taxon>Eucarida</taxon>
        <taxon>Decapoda</taxon>
        <taxon>Dendrobranchiata</taxon>
        <taxon>Penaeoidea</taxon>
        <taxon>Penaeidae</taxon>
        <taxon>Penaeus</taxon>
    </lineage>
</organism>
<comment type="caution">
    <text evidence="9">The sequence shown here is derived from an EMBL/GenBank/DDBJ whole genome shotgun (WGS) entry which is preliminary data.</text>
</comment>
<dbReference type="PRINTS" id="PR00722">
    <property type="entry name" value="CHYMOTRYPSIN"/>
</dbReference>
<accession>A0A3R7LVS2</accession>
<dbReference type="FunFam" id="2.40.10.10:FF:000028">
    <property type="entry name" value="Serine protease easter"/>
    <property type="match status" value="1"/>
</dbReference>
<evidence type="ECO:0000256" key="5">
    <source>
        <dbReference type="PROSITE-ProRule" id="PRU00059"/>
    </source>
</evidence>
<evidence type="ECO:0000256" key="4">
    <source>
        <dbReference type="ARBA" id="ARBA00024195"/>
    </source>
</evidence>
<evidence type="ECO:0000313" key="10">
    <source>
        <dbReference type="Proteomes" id="UP000283509"/>
    </source>
</evidence>
<keyword evidence="9" id="KW-0645">Protease</keyword>
<dbReference type="Proteomes" id="UP000283509">
    <property type="component" value="Unassembled WGS sequence"/>
</dbReference>
<dbReference type="CDD" id="cd00190">
    <property type="entry name" value="Tryp_SPc"/>
    <property type="match status" value="1"/>
</dbReference>
<keyword evidence="10" id="KW-1185">Reference proteome</keyword>
<dbReference type="GO" id="GO:0004252">
    <property type="term" value="F:serine-type endopeptidase activity"/>
    <property type="evidence" value="ECO:0007669"/>
    <property type="project" value="InterPro"/>
</dbReference>
<dbReference type="PROSITE" id="PS50240">
    <property type="entry name" value="TRYPSIN_DOM"/>
    <property type="match status" value="1"/>
</dbReference>
<dbReference type="Gene3D" id="2.40.10.10">
    <property type="entry name" value="Trypsin-like serine proteases"/>
    <property type="match status" value="2"/>
</dbReference>
<dbReference type="InterPro" id="IPR035914">
    <property type="entry name" value="Sperma_CUB_dom_sf"/>
</dbReference>
<dbReference type="SUPFAM" id="SSF49854">
    <property type="entry name" value="Spermadhesin, CUB domain"/>
    <property type="match status" value="1"/>
</dbReference>
<dbReference type="PANTHER" id="PTHR24252">
    <property type="entry name" value="ACROSIN-RELATED"/>
    <property type="match status" value="1"/>
</dbReference>
<dbReference type="PROSITE" id="PS00134">
    <property type="entry name" value="TRYPSIN_HIS"/>
    <property type="match status" value="1"/>
</dbReference>
<dbReference type="EMBL" id="QCYY01003037">
    <property type="protein sequence ID" value="ROT65796.1"/>
    <property type="molecule type" value="Genomic_DNA"/>
</dbReference>
<dbReference type="SUPFAM" id="SSF50494">
    <property type="entry name" value="Trypsin-like serine proteases"/>
    <property type="match status" value="1"/>
</dbReference>
<keyword evidence="9" id="KW-0378">Hydrolase</keyword>
<evidence type="ECO:0000256" key="2">
    <source>
        <dbReference type="ARBA" id="ARBA00023157"/>
    </source>
</evidence>
<evidence type="ECO:0000259" key="7">
    <source>
        <dbReference type="PROSITE" id="PS01180"/>
    </source>
</evidence>
<feature type="signal peptide" evidence="6">
    <location>
        <begin position="1"/>
        <end position="19"/>
    </location>
</feature>
<dbReference type="InterPro" id="IPR001254">
    <property type="entry name" value="Trypsin_dom"/>
</dbReference>
<dbReference type="Pfam" id="PF00089">
    <property type="entry name" value="Trypsin"/>
    <property type="match status" value="2"/>
</dbReference>
<evidence type="ECO:0000256" key="3">
    <source>
        <dbReference type="ARBA" id="ARBA00023180"/>
    </source>
</evidence>
<feature type="domain" description="Peptidase S1" evidence="8">
    <location>
        <begin position="188"/>
        <end position="390"/>
    </location>
</feature>
<dbReference type="CDD" id="cd00041">
    <property type="entry name" value="CUB"/>
    <property type="match status" value="1"/>
</dbReference>
<dbReference type="SMART" id="SM00042">
    <property type="entry name" value="CUB"/>
    <property type="match status" value="1"/>
</dbReference>
<dbReference type="InterPro" id="IPR001314">
    <property type="entry name" value="Peptidase_S1A"/>
</dbReference>
<keyword evidence="2" id="KW-1015">Disulfide bond</keyword>
<dbReference type="Gene3D" id="2.60.120.290">
    <property type="entry name" value="Spermadhesin, CUB domain"/>
    <property type="match status" value="1"/>
</dbReference>
<keyword evidence="3" id="KW-0325">Glycoprotein</keyword>
<dbReference type="InterPro" id="IPR018114">
    <property type="entry name" value="TRYPSIN_HIS"/>
</dbReference>
<keyword evidence="1 6" id="KW-0732">Signal</keyword>
<evidence type="ECO:0000259" key="8">
    <source>
        <dbReference type="PROSITE" id="PS50240"/>
    </source>
</evidence>
<dbReference type="OrthoDB" id="6380398at2759"/>
<dbReference type="InterPro" id="IPR009003">
    <property type="entry name" value="Peptidase_S1_PA"/>
</dbReference>
<dbReference type="InterPro" id="IPR043504">
    <property type="entry name" value="Peptidase_S1_PA_chymotrypsin"/>
</dbReference>
<dbReference type="AlphaFoldDB" id="A0A3R7LVS2"/>
<name>A0A3R7LVS2_PENVA</name>
<evidence type="ECO:0000313" key="9">
    <source>
        <dbReference type="EMBL" id="ROT65796.1"/>
    </source>
</evidence>
<protein>
    <submittedName>
        <fullName evidence="9">CUB-serine protease</fullName>
    </submittedName>
</protein>
<reference evidence="9 10" key="2">
    <citation type="submission" date="2019-01" db="EMBL/GenBank/DDBJ databases">
        <title>The decoding of complex shrimp genome reveals the adaptation for benthos swimmer, frequently molting mechanism and breeding impact on genome.</title>
        <authorList>
            <person name="Sun Y."/>
            <person name="Gao Y."/>
            <person name="Yu Y."/>
        </authorList>
    </citation>
    <scope>NUCLEOTIDE SEQUENCE [LARGE SCALE GENOMIC DNA]</scope>
    <source>
        <tissue evidence="9">Muscle</tissue>
    </source>
</reference>
<feature type="chain" id="PRO_5018567860" evidence="6">
    <location>
        <begin position="20"/>
        <end position="397"/>
    </location>
</feature>
<comment type="caution">
    <text evidence="5">Lacks conserved residue(s) required for the propagation of feature annotation.</text>
</comment>
<dbReference type="GO" id="GO:0006508">
    <property type="term" value="P:proteolysis"/>
    <property type="evidence" value="ECO:0007669"/>
    <property type="project" value="UniProtKB-KW"/>
</dbReference>
<dbReference type="STRING" id="6689.A0A3R7LVS2"/>
<reference evidence="9 10" key="1">
    <citation type="submission" date="2018-04" db="EMBL/GenBank/DDBJ databases">
        <authorList>
            <person name="Zhang X."/>
            <person name="Yuan J."/>
            <person name="Li F."/>
            <person name="Xiang J."/>
        </authorList>
    </citation>
    <scope>NUCLEOTIDE SEQUENCE [LARGE SCALE GENOMIC DNA]</scope>
    <source>
        <tissue evidence="9">Muscle</tissue>
    </source>
</reference>
<evidence type="ECO:0000256" key="1">
    <source>
        <dbReference type="ARBA" id="ARBA00022729"/>
    </source>
</evidence>